<organism evidence="1 2">
    <name type="scientific">Penicillium daleae</name>
    <dbReference type="NCBI Taxonomy" id="63821"/>
    <lineage>
        <taxon>Eukaryota</taxon>
        <taxon>Fungi</taxon>
        <taxon>Dikarya</taxon>
        <taxon>Ascomycota</taxon>
        <taxon>Pezizomycotina</taxon>
        <taxon>Eurotiomycetes</taxon>
        <taxon>Eurotiomycetidae</taxon>
        <taxon>Eurotiales</taxon>
        <taxon>Aspergillaceae</taxon>
        <taxon>Penicillium</taxon>
    </lineage>
</organism>
<dbReference type="Gene3D" id="3.10.450.50">
    <property type="match status" value="1"/>
</dbReference>
<name>A0AAD6FXY9_9EURO</name>
<dbReference type="GeneID" id="81605606"/>
<dbReference type="EMBL" id="JAPVEA010000009">
    <property type="protein sequence ID" value="KAJ5432825.1"/>
    <property type="molecule type" value="Genomic_DNA"/>
</dbReference>
<keyword evidence="2" id="KW-1185">Reference proteome</keyword>
<comment type="caution">
    <text evidence="1">The sequence shown here is derived from an EMBL/GenBank/DDBJ whole genome shotgun (WGS) entry which is preliminary data.</text>
</comment>
<dbReference type="RefSeq" id="XP_056760117.1">
    <property type="nucleotide sequence ID" value="XM_056915363.1"/>
</dbReference>
<reference evidence="1" key="2">
    <citation type="journal article" date="2023" name="IMA Fungus">
        <title>Comparative genomic study of the Penicillium genus elucidates a diverse pangenome and 15 lateral gene transfer events.</title>
        <authorList>
            <person name="Petersen C."/>
            <person name="Sorensen T."/>
            <person name="Nielsen M.R."/>
            <person name="Sondergaard T.E."/>
            <person name="Sorensen J.L."/>
            <person name="Fitzpatrick D.A."/>
            <person name="Frisvad J.C."/>
            <person name="Nielsen K.L."/>
        </authorList>
    </citation>
    <scope>NUCLEOTIDE SEQUENCE</scope>
    <source>
        <strain evidence="1">IBT 16125</strain>
    </source>
</reference>
<reference evidence="1" key="1">
    <citation type="submission" date="2022-12" db="EMBL/GenBank/DDBJ databases">
        <authorList>
            <person name="Petersen C."/>
        </authorList>
    </citation>
    <scope>NUCLEOTIDE SEQUENCE</scope>
    <source>
        <strain evidence="1">IBT 16125</strain>
    </source>
</reference>
<dbReference type="Proteomes" id="UP001213681">
    <property type="component" value="Unassembled WGS sequence"/>
</dbReference>
<dbReference type="AlphaFoldDB" id="A0AAD6FXY9"/>
<evidence type="ECO:0000313" key="2">
    <source>
        <dbReference type="Proteomes" id="UP001213681"/>
    </source>
</evidence>
<sequence>MNTTFHPDVVLSSDRFPSSSGNGSDLTVVTNRSQFSAFVQRSRNGWEKYTFEPIHSLYDVNSIAVRWKMNGVLGANFTLFLTPLKAGSSVTYNGTDLLLLDECTGLIRNDYIAQDLISYFHAMGLSAITV</sequence>
<accession>A0AAD6FXY9</accession>
<dbReference type="InterPro" id="IPR032710">
    <property type="entry name" value="NTF2-like_dom_sf"/>
</dbReference>
<proteinExistence type="predicted"/>
<evidence type="ECO:0000313" key="1">
    <source>
        <dbReference type="EMBL" id="KAJ5432825.1"/>
    </source>
</evidence>
<dbReference type="SUPFAM" id="SSF54427">
    <property type="entry name" value="NTF2-like"/>
    <property type="match status" value="1"/>
</dbReference>
<gene>
    <name evidence="1" type="ORF">N7458_011981</name>
</gene>
<protein>
    <submittedName>
        <fullName evidence="1">Uncharacterized protein</fullName>
    </submittedName>
</protein>